<name>A0A222MZ63_9BACT</name>
<proteinExistence type="predicted"/>
<dbReference type="RefSeq" id="WP_094325644.1">
    <property type="nucleotide sequence ID" value="NZ_CP022347.1"/>
</dbReference>
<dbReference type="Gene3D" id="3.40.50.12230">
    <property type="match status" value="1"/>
</dbReference>
<keyword evidence="2" id="KW-0808">Transferase</keyword>
<feature type="domain" description="Formyl transferase N-terminal" evidence="1">
    <location>
        <begin position="34"/>
        <end position="118"/>
    </location>
</feature>
<accession>A0A222MZ63</accession>
<evidence type="ECO:0000259" key="1">
    <source>
        <dbReference type="Pfam" id="PF00551"/>
    </source>
</evidence>
<dbReference type="InterPro" id="IPR036477">
    <property type="entry name" value="Formyl_transf_N_sf"/>
</dbReference>
<dbReference type="Proteomes" id="UP000201169">
    <property type="component" value="Chromosome"/>
</dbReference>
<dbReference type="PANTHER" id="PTHR11138:SF5">
    <property type="entry name" value="METHIONYL-TRNA FORMYLTRANSFERASE, MITOCHONDRIAL"/>
    <property type="match status" value="1"/>
</dbReference>
<reference evidence="2 3" key="1">
    <citation type="submission" date="2017-07" db="EMBL/GenBank/DDBJ databases">
        <title>Analysis of two Campylobacter avium genomes and identification of a novel hippuricase gene.</title>
        <authorList>
            <person name="Miller W.G."/>
            <person name="Chapman M.H."/>
            <person name="Yee E."/>
            <person name="Revez J."/>
            <person name="Bono J.L."/>
            <person name="Rossi M."/>
        </authorList>
    </citation>
    <scope>NUCLEOTIDE SEQUENCE [LARGE SCALE GENOMIC DNA]</scope>
    <source>
        <strain evidence="2 3">LMG 24591</strain>
    </source>
</reference>
<dbReference type="Pfam" id="PF00551">
    <property type="entry name" value="Formyl_trans_N"/>
    <property type="match status" value="1"/>
</dbReference>
<dbReference type="PANTHER" id="PTHR11138">
    <property type="entry name" value="METHIONYL-TRNA FORMYLTRANSFERASE"/>
    <property type="match status" value="1"/>
</dbReference>
<evidence type="ECO:0000313" key="2">
    <source>
        <dbReference type="EMBL" id="ASQ30842.1"/>
    </source>
</evidence>
<dbReference type="SUPFAM" id="SSF53328">
    <property type="entry name" value="Formyltransferase"/>
    <property type="match status" value="1"/>
</dbReference>
<dbReference type="AlphaFoldDB" id="A0A222MZ63"/>
<dbReference type="InterPro" id="IPR002376">
    <property type="entry name" value="Formyl_transf_N"/>
</dbReference>
<organism evidence="2 3">
    <name type="scientific">Campylobacter avium LMG 24591</name>
    <dbReference type="NCBI Taxonomy" id="522484"/>
    <lineage>
        <taxon>Bacteria</taxon>
        <taxon>Pseudomonadati</taxon>
        <taxon>Campylobacterota</taxon>
        <taxon>Epsilonproteobacteria</taxon>
        <taxon>Campylobacterales</taxon>
        <taxon>Campylobacteraceae</taxon>
        <taxon>Campylobacter</taxon>
    </lineage>
</organism>
<dbReference type="GO" id="GO:0004479">
    <property type="term" value="F:methionyl-tRNA formyltransferase activity"/>
    <property type="evidence" value="ECO:0007669"/>
    <property type="project" value="TreeGrafter"/>
</dbReference>
<gene>
    <name evidence="2" type="ORF">CAV_1216</name>
</gene>
<protein>
    <submittedName>
        <fullName evidence="2">Formyltransferase domain-containing protein</fullName>
    </submittedName>
</protein>
<sequence>MKIAILSSKNQWFLPYAKKLAKRLKNCELFTEEKELLNKNFDILFILSYHKILSKNILKNNKHNIVIHASNLPKGKGFAPFFHQILEGKNEIVFTLFEADESADHGKFYMKDKLKLTGFELYNELRKKQGDFVIKMALNFVKNHKVLKPKAQKGKESFYKRRYPKDSELNINKSIKENFNLLRICNNTDFPAFFYIKNQKYIVKIYKEKDKIFKKER</sequence>
<dbReference type="OrthoDB" id="9802815at2"/>
<keyword evidence="3" id="KW-1185">Reference proteome</keyword>
<evidence type="ECO:0000313" key="3">
    <source>
        <dbReference type="Proteomes" id="UP000201169"/>
    </source>
</evidence>
<dbReference type="KEGG" id="cavi:CAV_1216"/>
<dbReference type="EMBL" id="CP022347">
    <property type="protein sequence ID" value="ASQ30842.1"/>
    <property type="molecule type" value="Genomic_DNA"/>
</dbReference>